<feature type="chain" id="PRO_5035897034" description="Chitin-binding type-2 domain-containing protein" evidence="1">
    <location>
        <begin position="22"/>
        <end position="245"/>
    </location>
</feature>
<name>A0A8S3ZUK7_9EUPU</name>
<dbReference type="GO" id="GO:0005576">
    <property type="term" value="C:extracellular region"/>
    <property type="evidence" value="ECO:0007669"/>
    <property type="project" value="InterPro"/>
</dbReference>
<dbReference type="EMBL" id="CAJHNH020004702">
    <property type="protein sequence ID" value="CAG5131502.1"/>
    <property type="molecule type" value="Genomic_DNA"/>
</dbReference>
<dbReference type="InterPro" id="IPR002557">
    <property type="entry name" value="Chitin-bd_dom"/>
</dbReference>
<reference evidence="3" key="1">
    <citation type="submission" date="2021-04" db="EMBL/GenBank/DDBJ databases">
        <authorList>
            <consortium name="Molecular Ecology Group"/>
        </authorList>
    </citation>
    <scope>NUCLEOTIDE SEQUENCE</scope>
</reference>
<dbReference type="Gene3D" id="2.170.140.10">
    <property type="entry name" value="Chitin binding domain"/>
    <property type="match status" value="1"/>
</dbReference>
<dbReference type="AlphaFoldDB" id="A0A8S3ZUK7"/>
<feature type="domain" description="Chitin-binding type-2" evidence="2">
    <location>
        <begin position="25"/>
        <end position="82"/>
    </location>
</feature>
<accession>A0A8S3ZUK7</accession>
<evidence type="ECO:0000256" key="1">
    <source>
        <dbReference type="SAM" id="SignalP"/>
    </source>
</evidence>
<gene>
    <name evidence="3" type="ORF">CUNI_LOCUS17060</name>
</gene>
<proteinExistence type="predicted"/>
<sequence>MTCTMLFLLTVSLVILSPVGAQPYISGCGVALQDVPNPSSDTCTAFFRCYNNRQFSLRCPLGQAFHYDRARCRPENEVDCPLQLQRYQAPAVPPHLRSPQDRDVEVRVIHLAPGVNPNNLQFFTNGQQVQVTNNHAPQRGGHTLIAAQQQNRFPTQNINAQQPPTFLTSPDVQNQPVQGQVFQGLPSQGQIFPGQQVQGQVVLGHPGYPQLFQGTPVQTQGGQPLQGQTVQGNYLQPPVLAQVQG</sequence>
<evidence type="ECO:0000313" key="3">
    <source>
        <dbReference type="EMBL" id="CAG5131502.1"/>
    </source>
</evidence>
<comment type="caution">
    <text evidence="3">The sequence shown here is derived from an EMBL/GenBank/DDBJ whole genome shotgun (WGS) entry which is preliminary data.</text>
</comment>
<dbReference type="SUPFAM" id="SSF57625">
    <property type="entry name" value="Invertebrate chitin-binding proteins"/>
    <property type="match status" value="1"/>
</dbReference>
<keyword evidence="4" id="KW-1185">Reference proteome</keyword>
<dbReference type="GO" id="GO:0008061">
    <property type="term" value="F:chitin binding"/>
    <property type="evidence" value="ECO:0007669"/>
    <property type="project" value="InterPro"/>
</dbReference>
<evidence type="ECO:0000313" key="4">
    <source>
        <dbReference type="Proteomes" id="UP000678393"/>
    </source>
</evidence>
<dbReference type="Pfam" id="PF01607">
    <property type="entry name" value="CBM_14"/>
    <property type="match status" value="1"/>
</dbReference>
<dbReference type="Proteomes" id="UP000678393">
    <property type="component" value="Unassembled WGS sequence"/>
</dbReference>
<keyword evidence="1" id="KW-0732">Signal</keyword>
<dbReference type="PROSITE" id="PS50940">
    <property type="entry name" value="CHIT_BIND_II"/>
    <property type="match status" value="1"/>
</dbReference>
<evidence type="ECO:0000259" key="2">
    <source>
        <dbReference type="PROSITE" id="PS50940"/>
    </source>
</evidence>
<organism evidence="3 4">
    <name type="scientific">Candidula unifasciata</name>
    <dbReference type="NCBI Taxonomy" id="100452"/>
    <lineage>
        <taxon>Eukaryota</taxon>
        <taxon>Metazoa</taxon>
        <taxon>Spiralia</taxon>
        <taxon>Lophotrochozoa</taxon>
        <taxon>Mollusca</taxon>
        <taxon>Gastropoda</taxon>
        <taxon>Heterobranchia</taxon>
        <taxon>Euthyneura</taxon>
        <taxon>Panpulmonata</taxon>
        <taxon>Eupulmonata</taxon>
        <taxon>Stylommatophora</taxon>
        <taxon>Helicina</taxon>
        <taxon>Helicoidea</taxon>
        <taxon>Geomitridae</taxon>
        <taxon>Candidula</taxon>
    </lineage>
</organism>
<dbReference type="SMART" id="SM00494">
    <property type="entry name" value="ChtBD2"/>
    <property type="match status" value="1"/>
</dbReference>
<protein>
    <recommendedName>
        <fullName evidence="2">Chitin-binding type-2 domain-containing protein</fullName>
    </recommendedName>
</protein>
<dbReference type="InterPro" id="IPR036508">
    <property type="entry name" value="Chitin-bd_dom_sf"/>
</dbReference>
<feature type="signal peptide" evidence="1">
    <location>
        <begin position="1"/>
        <end position="21"/>
    </location>
</feature>
<dbReference type="OrthoDB" id="6161725at2759"/>